<protein>
    <recommendedName>
        <fullName evidence="9">Permease</fullName>
    </recommendedName>
</protein>
<dbReference type="GO" id="GO:0016020">
    <property type="term" value="C:membrane"/>
    <property type="evidence" value="ECO:0007669"/>
    <property type="project" value="UniProtKB-SubCell"/>
</dbReference>
<dbReference type="AlphaFoldDB" id="M0PM69"/>
<comment type="subcellular location">
    <subcellularLocation>
        <location evidence="1">Membrane</location>
        <topology evidence="1">Multi-pass membrane protein</topology>
    </subcellularLocation>
</comment>
<organism evidence="7 8">
    <name type="scientific">Halorubrum aidingense JCM 13560</name>
    <dbReference type="NCBI Taxonomy" id="1230454"/>
    <lineage>
        <taxon>Archaea</taxon>
        <taxon>Methanobacteriati</taxon>
        <taxon>Methanobacteriota</taxon>
        <taxon>Stenosarchaea group</taxon>
        <taxon>Halobacteria</taxon>
        <taxon>Halobacteriales</taxon>
        <taxon>Haloferacaceae</taxon>
        <taxon>Halorubrum</taxon>
    </lineage>
</organism>
<feature type="transmembrane region" description="Helical" evidence="6">
    <location>
        <begin position="134"/>
        <end position="156"/>
    </location>
</feature>
<dbReference type="InterPro" id="IPR002549">
    <property type="entry name" value="AI-2E-like"/>
</dbReference>
<feature type="transmembrane region" description="Helical" evidence="6">
    <location>
        <begin position="266"/>
        <end position="288"/>
    </location>
</feature>
<dbReference type="RefSeq" id="WP_007997694.1">
    <property type="nucleotide sequence ID" value="NZ_AOJI01000002.1"/>
</dbReference>
<gene>
    <name evidence="7" type="ORF">C461_00632</name>
</gene>
<evidence type="ECO:0000313" key="8">
    <source>
        <dbReference type="Proteomes" id="UP000011575"/>
    </source>
</evidence>
<evidence type="ECO:0008006" key="9">
    <source>
        <dbReference type="Google" id="ProtNLM"/>
    </source>
</evidence>
<dbReference type="EMBL" id="AOJI01000002">
    <property type="protein sequence ID" value="EMA70749.1"/>
    <property type="molecule type" value="Genomic_DNA"/>
</dbReference>
<dbReference type="PATRIC" id="fig|1230454.4.peg.131"/>
<feature type="transmembrane region" description="Helical" evidence="6">
    <location>
        <begin position="190"/>
        <end position="212"/>
    </location>
</feature>
<feature type="transmembrane region" description="Helical" evidence="6">
    <location>
        <begin position="224"/>
        <end position="246"/>
    </location>
</feature>
<evidence type="ECO:0000313" key="7">
    <source>
        <dbReference type="EMBL" id="EMA70749.1"/>
    </source>
</evidence>
<keyword evidence="8" id="KW-1185">Reference proteome</keyword>
<keyword evidence="3 6" id="KW-0812">Transmembrane</keyword>
<comment type="similarity">
    <text evidence="2">Belongs to the autoinducer-2 exporter (AI-2E) (TC 2.A.86) family.</text>
</comment>
<sequence length="347" mass="38145">MSSLTGGHKSVVWILIGVLLTVVVSLILYSFIGALVVGVFLYYATRPIYRWVDQRTGHPDLSAVITLLTVGLPVLLILAYAAFIGIREVDQFFAVADLGQPRTVLEPYVDLVSENSEQGVLGVLRNNLARVGGFAAGVMTWLLRLFVIFTLAFYLLRDDHKIERWFRRCFENQPSAVTFMEQVDDDLTTIYTGNLITIGASGILAVIVYYGLDLVAPAGTGVQFPILLGLLTGVATLIPSVGTKLVYFPYTGYLVWQSVSSGETPLWFPVVFFLVTVVVVDTVPDIFIRSYVSKGELNMGLILLMYVLGAVAFGWYGVFVAPIVLVVFIHFVRDILPVLLGSEAMTT</sequence>
<evidence type="ECO:0000256" key="6">
    <source>
        <dbReference type="SAM" id="Phobius"/>
    </source>
</evidence>
<feature type="transmembrane region" description="Helical" evidence="6">
    <location>
        <begin position="300"/>
        <end position="332"/>
    </location>
</feature>
<evidence type="ECO:0000256" key="5">
    <source>
        <dbReference type="ARBA" id="ARBA00023136"/>
    </source>
</evidence>
<feature type="transmembrane region" description="Helical" evidence="6">
    <location>
        <begin position="12"/>
        <end position="43"/>
    </location>
</feature>
<comment type="caution">
    <text evidence="7">The sequence shown here is derived from an EMBL/GenBank/DDBJ whole genome shotgun (WGS) entry which is preliminary data.</text>
</comment>
<name>M0PM69_9EURY</name>
<dbReference type="PANTHER" id="PTHR21716:SF4">
    <property type="entry name" value="TRANSMEMBRANE PROTEIN 245"/>
    <property type="match status" value="1"/>
</dbReference>
<dbReference type="Proteomes" id="UP000011575">
    <property type="component" value="Unassembled WGS sequence"/>
</dbReference>
<keyword evidence="5 6" id="KW-0472">Membrane</keyword>
<evidence type="ECO:0000256" key="3">
    <source>
        <dbReference type="ARBA" id="ARBA00022692"/>
    </source>
</evidence>
<proteinExistence type="inferred from homology"/>
<dbReference type="PANTHER" id="PTHR21716">
    <property type="entry name" value="TRANSMEMBRANE PROTEIN"/>
    <property type="match status" value="1"/>
</dbReference>
<evidence type="ECO:0000256" key="2">
    <source>
        <dbReference type="ARBA" id="ARBA00009773"/>
    </source>
</evidence>
<dbReference type="STRING" id="1230454.C461_00632"/>
<accession>M0PM69</accession>
<evidence type="ECO:0000256" key="4">
    <source>
        <dbReference type="ARBA" id="ARBA00022989"/>
    </source>
</evidence>
<dbReference type="Pfam" id="PF01594">
    <property type="entry name" value="AI-2E_transport"/>
    <property type="match status" value="1"/>
</dbReference>
<feature type="transmembrane region" description="Helical" evidence="6">
    <location>
        <begin position="63"/>
        <end position="83"/>
    </location>
</feature>
<reference evidence="7 8" key="1">
    <citation type="journal article" date="2014" name="PLoS Genet.">
        <title>Phylogenetically driven sequencing of extremely halophilic archaea reveals strategies for static and dynamic osmo-response.</title>
        <authorList>
            <person name="Becker E.A."/>
            <person name="Seitzer P.M."/>
            <person name="Tritt A."/>
            <person name="Larsen D."/>
            <person name="Krusor M."/>
            <person name="Yao A.I."/>
            <person name="Wu D."/>
            <person name="Madern D."/>
            <person name="Eisen J.A."/>
            <person name="Darling A.E."/>
            <person name="Facciotti M.T."/>
        </authorList>
    </citation>
    <scope>NUCLEOTIDE SEQUENCE [LARGE SCALE GENOMIC DNA]</scope>
    <source>
        <strain evidence="7 8">JCM 13560</strain>
    </source>
</reference>
<evidence type="ECO:0000256" key="1">
    <source>
        <dbReference type="ARBA" id="ARBA00004141"/>
    </source>
</evidence>
<keyword evidence="4 6" id="KW-1133">Transmembrane helix</keyword>